<dbReference type="Proteomes" id="UP000694843">
    <property type="component" value="Unplaced"/>
</dbReference>
<feature type="transmembrane region" description="Helical" evidence="13">
    <location>
        <begin position="837"/>
        <end position="858"/>
    </location>
</feature>
<dbReference type="GO" id="GO:0007189">
    <property type="term" value="P:adenylate cyclase-activating G protein-coupled receptor signaling pathway"/>
    <property type="evidence" value="ECO:0007669"/>
    <property type="project" value="TreeGrafter"/>
</dbReference>
<evidence type="ECO:0000256" key="8">
    <source>
        <dbReference type="ARBA" id="ARBA00023040"/>
    </source>
</evidence>
<feature type="transmembrane region" description="Helical" evidence="13">
    <location>
        <begin position="795"/>
        <end position="816"/>
    </location>
</feature>
<evidence type="ECO:0000313" key="15">
    <source>
        <dbReference type="Proteomes" id="UP000694843"/>
    </source>
</evidence>
<evidence type="ECO:0000256" key="10">
    <source>
        <dbReference type="ARBA" id="ARBA00023170"/>
    </source>
</evidence>
<organism evidence="15 16">
    <name type="scientific">Hyalella azteca</name>
    <name type="common">Amphipod</name>
    <dbReference type="NCBI Taxonomy" id="294128"/>
    <lineage>
        <taxon>Eukaryota</taxon>
        <taxon>Metazoa</taxon>
        <taxon>Ecdysozoa</taxon>
        <taxon>Arthropoda</taxon>
        <taxon>Crustacea</taxon>
        <taxon>Multicrustacea</taxon>
        <taxon>Malacostraca</taxon>
        <taxon>Eumalacostraca</taxon>
        <taxon>Peracarida</taxon>
        <taxon>Amphipoda</taxon>
        <taxon>Senticaudata</taxon>
        <taxon>Talitrida</taxon>
        <taxon>Talitroidea</taxon>
        <taxon>Hyalellidae</taxon>
        <taxon>Hyalella</taxon>
    </lineage>
</organism>
<feature type="domain" description="G-protein coupled receptors family 1 profile" evidence="14">
    <location>
        <begin position="730"/>
        <end position="975"/>
    </location>
</feature>
<dbReference type="Gene3D" id="1.20.1070.10">
    <property type="entry name" value="Rhodopsin 7-helix transmembrane proteins"/>
    <property type="match status" value="1"/>
</dbReference>
<dbReference type="PANTHER" id="PTHR24372:SF82">
    <property type="entry name" value="RICKETS"/>
    <property type="match status" value="1"/>
</dbReference>
<evidence type="ECO:0000256" key="7">
    <source>
        <dbReference type="ARBA" id="ARBA00022989"/>
    </source>
</evidence>
<dbReference type="PRINTS" id="PR00373">
    <property type="entry name" value="GLYCHORMONER"/>
</dbReference>
<dbReference type="PROSITE" id="PS50262">
    <property type="entry name" value="G_PROTEIN_RECEP_F1_2"/>
    <property type="match status" value="1"/>
</dbReference>
<reference evidence="16" key="1">
    <citation type="submission" date="2025-08" db="UniProtKB">
        <authorList>
            <consortium name="RefSeq"/>
        </authorList>
    </citation>
    <scope>IDENTIFICATION</scope>
    <source>
        <tissue evidence="16">Whole organism</tissue>
    </source>
</reference>
<feature type="region of interest" description="Disordered" evidence="12">
    <location>
        <begin position="1072"/>
        <end position="1100"/>
    </location>
</feature>
<feature type="region of interest" description="Disordered" evidence="12">
    <location>
        <begin position="1125"/>
        <end position="1158"/>
    </location>
</feature>
<dbReference type="FunFam" id="1.20.1070.10:FF:000156">
    <property type="entry name" value="Lutropin-choriogonadotropic hormone receptor"/>
    <property type="match status" value="1"/>
</dbReference>
<evidence type="ECO:0000256" key="11">
    <source>
        <dbReference type="ARBA" id="ARBA00023224"/>
    </source>
</evidence>
<dbReference type="SMART" id="SM00369">
    <property type="entry name" value="LRR_TYP"/>
    <property type="match status" value="13"/>
</dbReference>
<keyword evidence="11" id="KW-0807">Transducer</keyword>
<keyword evidence="5 13" id="KW-0812">Transmembrane</keyword>
<dbReference type="Pfam" id="PF00001">
    <property type="entry name" value="7tm_1"/>
    <property type="match status" value="1"/>
</dbReference>
<dbReference type="Pfam" id="PF13855">
    <property type="entry name" value="LRR_8"/>
    <property type="match status" value="5"/>
</dbReference>
<dbReference type="CDD" id="cd15136">
    <property type="entry name" value="7tmA_Glyco_hormone_R"/>
    <property type="match status" value="1"/>
</dbReference>
<dbReference type="SUPFAM" id="SSF81321">
    <property type="entry name" value="Family A G protein-coupled receptor-like"/>
    <property type="match status" value="1"/>
</dbReference>
<keyword evidence="4" id="KW-0433">Leucine-rich repeat</keyword>
<evidence type="ECO:0000256" key="6">
    <source>
        <dbReference type="ARBA" id="ARBA00022737"/>
    </source>
</evidence>
<name>A0A8B7PNK3_HYAAZ</name>
<comment type="subcellular location">
    <subcellularLocation>
        <location evidence="1">Cell membrane</location>
        <topology evidence="1">Multi-pass membrane protein</topology>
    </subcellularLocation>
</comment>
<keyword evidence="7 13" id="KW-1133">Transmembrane helix</keyword>
<sequence>MIFNYLILFMILLFSVHCTFISHISSFSYSRHVSSRFFGFLSIAVHPTFLAIAVDGTPPSSIRDTRSVKPPSRSDSFSTMCPNPCTCSPSLPPAILPGLWDIPPRRITTTLPPGRVPLAMSCAGQGLRSMPVPLLEASEPSNEIIVAMDLSDNLVVELQDSALTSYPHLKQLKLSGNNLQSIAPHAFLTPPLRVLLLDDNVLPSLPYDLNLTALEELSLEKNLFESIPRAVNRILSLKALNLARNRLTRLEAGDLLHLPNLVTLSLSRNRITEVHPQVFAALPSLENLDLASNLLVEVPAALQLCPSITHLILADNRIESLSEDAFSGLRNLQSVALHGNPIRNVHPSAFSALPSLISIILQEVTQLEQFPDLSGSSSLETIRIDRSSLTHVPPNLCSLVPYLKSLNLHRNLLASLPELALCVELRLLDLSHNRINSLGENQFLGQKNLQDLLLQQNRITVLQDGAFNGLLHLQTLNLEFNQIAAIGPKAFLPLQQLKDINLGNNDLSMFPEEGLEHVVTLKVHHNRHLRVFPGPERFHAAHTLVLSYAYHCCPYLRDDDYGMATEEPPRYIEDVIYNVEDIQDFDNSLLLNMSDFWSDKGKDDTLDKPASDAALKTREQQLSANLKRSSAAAQTEPPLATDADFVSADGMAEDFGTIWSKLAKDFTPRVVKDLLPDSGPSISSTDRPFYPRAPVLCIPKPGPFMPCRDLFDWWTLRCGVWIVFLLALLGNGTVVVVLCFARSKIDVPRFLVANLALADFFMGIYLGFLAVVDASTLGEFRMYAIPWQMSTGCQVAGFIGVFSSELSVFTLTVITLERNYAITHAMHLNKRLSLRHAAYVMLGGWVFAGTMAALPLVGISDYRKFAVCLPFETGGAGLMYVVILMFINGSAFVILMMCYLKIYCSIRGSQAWNSNDSRIAKRMALLVFTDFICLAPIAFFSLTAAFGLHLITLEEAKVFTVFVLPFNSCCNPFLYALLTKQFKKDCVTLCKTIEESRVTRGIGRCRHSSNFSNRQTPAHTNSALESVKSNGDDCNCQAKKQPPANFSQRLRISILKFFYCHKRRSKRNMNNEFSNEQNKIGNNNFRNTSMSSDACSSPYSDNWKRGRMPLSLRLLDRRRNSSWYLTRKPSQESNLSSSRNDSSATTASTSTWRISRSSVSSDISSGASRVLGKNDSQMSLKIGSFRERRGESRSGLNPTVMVLQHTPKNGNSFKRTSKPKLHRQTALEKESYLSNNQTCDPNADNHSVLRDNLSCVYEQDSLEEEDMTQVTAFLAPTYRIAGLAVGFIPRKLSTISSHSMSVTKELETEASPEDTPPEDRLFMSVAATEDIDKDRALIAEAIKKTDYRFHTTPKEKLRSRYYKSRRYPSDGNIRKRCDSPCPLHGGKDYIRRVATMPVILADVEPSPLFDVSPPSEEEYDVFIDTAVPQGLLETHFPLEEPPTEGDPLL</sequence>
<dbReference type="InterPro" id="IPR002131">
    <property type="entry name" value="Gphrmn_rcpt_fam"/>
</dbReference>
<proteinExistence type="inferred from homology"/>
<dbReference type="InterPro" id="IPR003591">
    <property type="entry name" value="Leu-rich_rpt_typical-subtyp"/>
</dbReference>
<keyword evidence="10" id="KW-0675">Receptor</keyword>
<keyword evidence="3" id="KW-1003">Cell membrane</keyword>
<dbReference type="OrthoDB" id="1883493at2759"/>
<evidence type="ECO:0000256" key="12">
    <source>
        <dbReference type="SAM" id="MobiDB-lite"/>
    </source>
</evidence>
<feature type="transmembrane region" description="Helical" evidence="13">
    <location>
        <begin position="6"/>
        <end position="25"/>
    </location>
</feature>
<dbReference type="GO" id="GO:0009755">
    <property type="term" value="P:hormone-mediated signaling pathway"/>
    <property type="evidence" value="ECO:0007669"/>
    <property type="project" value="TreeGrafter"/>
</dbReference>
<evidence type="ECO:0000256" key="9">
    <source>
        <dbReference type="ARBA" id="ARBA00023136"/>
    </source>
</evidence>
<feature type="transmembrane region" description="Helical" evidence="13">
    <location>
        <begin position="878"/>
        <end position="902"/>
    </location>
</feature>
<evidence type="ECO:0000256" key="4">
    <source>
        <dbReference type="ARBA" id="ARBA00022614"/>
    </source>
</evidence>
<dbReference type="InterPro" id="IPR017452">
    <property type="entry name" value="GPCR_Rhodpsn_7TM"/>
</dbReference>
<evidence type="ECO:0000256" key="5">
    <source>
        <dbReference type="ARBA" id="ARBA00022692"/>
    </source>
</evidence>
<evidence type="ECO:0000256" key="2">
    <source>
        <dbReference type="ARBA" id="ARBA00010663"/>
    </source>
</evidence>
<feature type="compositionally biased region" description="Low complexity" evidence="12">
    <location>
        <begin position="1133"/>
        <end position="1158"/>
    </location>
</feature>
<accession>A0A8B7PNK3</accession>
<dbReference type="PANTHER" id="PTHR24372">
    <property type="entry name" value="GLYCOPROTEIN HORMONE RECEPTOR"/>
    <property type="match status" value="1"/>
</dbReference>
<evidence type="ECO:0000256" key="3">
    <source>
        <dbReference type="ARBA" id="ARBA00022475"/>
    </source>
</evidence>
<dbReference type="GO" id="GO:0016500">
    <property type="term" value="F:protein-hormone receptor activity"/>
    <property type="evidence" value="ECO:0007669"/>
    <property type="project" value="InterPro"/>
</dbReference>
<evidence type="ECO:0000256" key="13">
    <source>
        <dbReference type="SAM" id="Phobius"/>
    </source>
</evidence>
<dbReference type="PROSITE" id="PS51450">
    <property type="entry name" value="LRR"/>
    <property type="match status" value="5"/>
</dbReference>
<dbReference type="KEGG" id="hazt:108682366"/>
<keyword evidence="8" id="KW-0297">G-protein coupled receptor</keyword>
<dbReference type="OMA" id="HESIVMP"/>
<dbReference type="InterPro" id="IPR032675">
    <property type="entry name" value="LRR_dom_sf"/>
</dbReference>
<dbReference type="Gene3D" id="3.80.10.10">
    <property type="entry name" value="Ribonuclease Inhibitor"/>
    <property type="match status" value="3"/>
</dbReference>
<dbReference type="RefSeq" id="XP_018027006.1">
    <property type="nucleotide sequence ID" value="XM_018171517.1"/>
</dbReference>
<dbReference type="GO" id="GO:0005886">
    <property type="term" value="C:plasma membrane"/>
    <property type="evidence" value="ECO:0007669"/>
    <property type="project" value="UniProtKB-SubCell"/>
</dbReference>
<dbReference type="PRINTS" id="PR00237">
    <property type="entry name" value="GPCRRHODOPSN"/>
</dbReference>
<dbReference type="SUPFAM" id="SSF52058">
    <property type="entry name" value="L domain-like"/>
    <property type="match status" value="1"/>
</dbReference>
<feature type="transmembrane region" description="Helical" evidence="13">
    <location>
        <begin position="923"/>
        <end position="946"/>
    </location>
</feature>
<dbReference type="GO" id="GO:0008528">
    <property type="term" value="F:G protein-coupled peptide receptor activity"/>
    <property type="evidence" value="ECO:0007669"/>
    <property type="project" value="TreeGrafter"/>
</dbReference>
<evidence type="ECO:0000313" key="16">
    <source>
        <dbReference type="RefSeq" id="XP_018027006.1"/>
    </source>
</evidence>
<evidence type="ECO:0000256" key="1">
    <source>
        <dbReference type="ARBA" id="ARBA00004651"/>
    </source>
</evidence>
<keyword evidence="6" id="KW-0677">Repeat</keyword>
<comment type="similarity">
    <text evidence="2">Belongs to the G-protein coupled receptor 1 family.</text>
</comment>
<evidence type="ECO:0000259" key="14">
    <source>
        <dbReference type="PROSITE" id="PS50262"/>
    </source>
</evidence>
<dbReference type="SMART" id="SM00364">
    <property type="entry name" value="LRR_BAC"/>
    <property type="match status" value="5"/>
</dbReference>
<keyword evidence="9 13" id="KW-0472">Membrane</keyword>
<dbReference type="InterPro" id="IPR001611">
    <property type="entry name" value="Leu-rich_rpt"/>
</dbReference>
<feature type="transmembrane region" description="Helical" evidence="13">
    <location>
        <begin position="719"/>
        <end position="740"/>
    </location>
</feature>
<dbReference type="GeneID" id="108682366"/>
<dbReference type="InterPro" id="IPR000276">
    <property type="entry name" value="GPCR_Rhodpsn"/>
</dbReference>
<keyword evidence="15" id="KW-1185">Reference proteome</keyword>
<gene>
    <name evidence="16" type="primary">LOC108682366</name>
</gene>
<feature type="transmembrane region" description="Helical" evidence="13">
    <location>
        <begin position="752"/>
        <end position="775"/>
    </location>
</feature>
<protein>
    <submittedName>
        <fullName evidence="16">Uncharacterized protein LOC108682366 isoform X1</fullName>
    </submittedName>
</protein>